<dbReference type="AlphaFoldDB" id="A0A0D0AHH9"/>
<sequence>MTGFFKGTSADQDRRFSDKELKLLKSMKFPPEFDKKVCHRSQAAPCSKLNFYLVPQVDLKKVNLNVIRPWIAKKVTELVGLEDEVVVEYAMGLLDDPNHTTPDPKKMQINLTGFLTASTPSFMTALWSLLLEAQEHPAGVPQTFVEEKKEEMRKAREGDVRAIEVNVQAADVEGAEAEAEVDLKVVAEAEITVGVDAVAVVLAAECLAAHRPIAGAHRLRALHLTQGVPGPHLLLSDVRVLQGVPDPAVLCTAETPLPVDPGRAHPPFVADAP</sequence>
<dbReference type="HOGENOM" id="CLU_1020060_0_0_1"/>
<dbReference type="InParanoid" id="A0A0D0AHH9"/>
<dbReference type="GO" id="GO:0006397">
    <property type="term" value="P:mRNA processing"/>
    <property type="evidence" value="ECO:0007669"/>
    <property type="project" value="UniProtKB-KW"/>
</dbReference>
<reference evidence="3 4" key="1">
    <citation type="submission" date="2014-04" db="EMBL/GenBank/DDBJ databases">
        <authorList>
            <consortium name="DOE Joint Genome Institute"/>
            <person name="Kuo A."/>
            <person name="Ruytinx J."/>
            <person name="Rineau F."/>
            <person name="Colpaert J."/>
            <person name="Kohler A."/>
            <person name="Nagy L.G."/>
            <person name="Floudas D."/>
            <person name="Copeland A."/>
            <person name="Barry K.W."/>
            <person name="Cichocki N."/>
            <person name="Veneault-Fourrey C."/>
            <person name="LaButti K."/>
            <person name="Lindquist E.A."/>
            <person name="Lipzen A."/>
            <person name="Lundell T."/>
            <person name="Morin E."/>
            <person name="Murat C."/>
            <person name="Sun H."/>
            <person name="Tunlid A."/>
            <person name="Henrissat B."/>
            <person name="Grigoriev I.V."/>
            <person name="Hibbett D.S."/>
            <person name="Martin F."/>
            <person name="Nordberg H.P."/>
            <person name="Cantor M.N."/>
            <person name="Hua S.X."/>
        </authorList>
    </citation>
    <scope>NUCLEOTIDE SEQUENCE [LARGE SCALE GENOMIC DNA]</scope>
    <source>
        <strain evidence="3 4">UH-Slu-Lm8-n1</strain>
    </source>
</reference>
<evidence type="ECO:0000256" key="1">
    <source>
        <dbReference type="ARBA" id="ARBA00022664"/>
    </source>
</evidence>
<dbReference type="InterPro" id="IPR052225">
    <property type="entry name" value="Ser/Arg_repetitive_matrix"/>
</dbReference>
<evidence type="ECO:0000313" key="4">
    <source>
        <dbReference type="Proteomes" id="UP000054485"/>
    </source>
</evidence>
<dbReference type="GO" id="GO:0003723">
    <property type="term" value="F:RNA binding"/>
    <property type="evidence" value="ECO:0007669"/>
    <property type="project" value="TreeGrafter"/>
</dbReference>
<dbReference type="EMBL" id="KN835442">
    <property type="protein sequence ID" value="KIK37574.1"/>
    <property type="molecule type" value="Genomic_DNA"/>
</dbReference>
<gene>
    <name evidence="3" type="ORF">CY34DRAFT_451867</name>
</gene>
<feature type="domain" description="PWI" evidence="2">
    <location>
        <begin position="46"/>
        <end position="147"/>
    </location>
</feature>
<dbReference type="Pfam" id="PF01480">
    <property type="entry name" value="PWI"/>
    <property type="match status" value="1"/>
</dbReference>
<dbReference type="GO" id="GO:0048024">
    <property type="term" value="P:regulation of mRNA splicing, via spliceosome"/>
    <property type="evidence" value="ECO:0007669"/>
    <property type="project" value="TreeGrafter"/>
</dbReference>
<dbReference type="Gene3D" id="1.20.1390.10">
    <property type="entry name" value="PWI domain"/>
    <property type="match status" value="1"/>
</dbReference>
<evidence type="ECO:0000313" key="3">
    <source>
        <dbReference type="EMBL" id="KIK37574.1"/>
    </source>
</evidence>
<keyword evidence="1" id="KW-0507">mRNA processing</keyword>
<dbReference type="GO" id="GO:0005681">
    <property type="term" value="C:spliceosomal complex"/>
    <property type="evidence" value="ECO:0007669"/>
    <property type="project" value="TreeGrafter"/>
</dbReference>
<organism evidence="3 4">
    <name type="scientific">Suillus luteus UH-Slu-Lm8-n1</name>
    <dbReference type="NCBI Taxonomy" id="930992"/>
    <lineage>
        <taxon>Eukaryota</taxon>
        <taxon>Fungi</taxon>
        <taxon>Dikarya</taxon>
        <taxon>Basidiomycota</taxon>
        <taxon>Agaricomycotina</taxon>
        <taxon>Agaricomycetes</taxon>
        <taxon>Agaricomycetidae</taxon>
        <taxon>Boletales</taxon>
        <taxon>Suillineae</taxon>
        <taxon>Suillaceae</taxon>
        <taxon>Suillus</taxon>
    </lineage>
</organism>
<dbReference type="InterPro" id="IPR036483">
    <property type="entry name" value="PWI_dom_sf"/>
</dbReference>
<dbReference type="OrthoDB" id="163257at2759"/>
<reference evidence="4" key="2">
    <citation type="submission" date="2015-01" db="EMBL/GenBank/DDBJ databases">
        <title>Evolutionary Origins and Diversification of the Mycorrhizal Mutualists.</title>
        <authorList>
            <consortium name="DOE Joint Genome Institute"/>
            <consortium name="Mycorrhizal Genomics Consortium"/>
            <person name="Kohler A."/>
            <person name="Kuo A."/>
            <person name="Nagy L.G."/>
            <person name="Floudas D."/>
            <person name="Copeland A."/>
            <person name="Barry K.W."/>
            <person name="Cichocki N."/>
            <person name="Veneault-Fourrey C."/>
            <person name="LaButti K."/>
            <person name="Lindquist E.A."/>
            <person name="Lipzen A."/>
            <person name="Lundell T."/>
            <person name="Morin E."/>
            <person name="Murat C."/>
            <person name="Riley R."/>
            <person name="Ohm R."/>
            <person name="Sun H."/>
            <person name="Tunlid A."/>
            <person name="Henrissat B."/>
            <person name="Grigoriev I.V."/>
            <person name="Hibbett D.S."/>
            <person name="Martin F."/>
        </authorList>
    </citation>
    <scope>NUCLEOTIDE SEQUENCE [LARGE SCALE GENOMIC DNA]</scope>
    <source>
        <strain evidence="4">UH-Slu-Lm8-n1</strain>
    </source>
</reference>
<dbReference type="InterPro" id="IPR002483">
    <property type="entry name" value="PWI_dom"/>
</dbReference>
<dbReference type="SUPFAM" id="SSF101233">
    <property type="entry name" value="PWI domain"/>
    <property type="match status" value="1"/>
</dbReference>
<protein>
    <recommendedName>
        <fullName evidence="2">PWI domain-containing protein</fullName>
    </recommendedName>
</protein>
<name>A0A0D0AHH9_9AGAM</name>
<dbReference type="Proteomes" id="UP000054485">
    <property type="component" value="Unassembled WGS sequence"/>
</dbReference>
<keyword evidence="4" id="KW-1185">Reference proteome</keyword>
<evidence type="ECO:0000259" key="2">
    <source>
        <dbReference type="PROSITE" id="PS51025"/>
    </source>
</evidence>
<proteinExistence type="predicted"/>
<dbReference type="STRING" id="930992.A0A0D0AHH9"/>
<accession>A0A0D0AHH9</accession>
<dbReference type="PROSITE" id="PS51025">
    <property type="entry name" value="PWI"/>
    <property type="match status" value="1"/>
</dbReference>
<dbReference type="SMART" id="SM00311">
    <property type="entry name" value="PWI"/>
    <property type="match status" value="1"/>
</dbReference>
<dbReference type="PANTHER" id="PTHR23148:SF0">
    <property type="entry name" value="SERINE_ARGININE REPETITIVE MATRIX PROTEIN 1"/>
    <property type="match status" value="1"/>
</dbReference>
<dbReference type="PANTHER" id="PTHR23148">
    <property type="entry name" value="SERINE/ARGININE REGULATED NUCLEAR MATRIX PROTEIN"/>
    <property type="match status" value="1"/>
</dbReference>